<dbReference type="PANTHER" id="PTHR24220">
    <property type="entry name" value="IMPORT ATP-BINDING PROTEIN"/>
    <property type="match status" value="1"/>
</dbReference>
<feature type="domain" description="ABC transporter" evidence="3">
    <location>
        <begin position="2"/>
        <end position="218"/>
    </location>
</feature>
<dbReference type="InterPro" id="IPR027417">
    <property type="entry name" value="P-loop_NTPase"/>
</dbReference>
<organism evidence="4 5">
    <name type="scientific">Pilibacter termitis</name>
    <dbReference type="NCBI Taxonomy" id="263852"/>
    <lineage>
        <taxon>Bacteria</taxon>
        <taxon>Bacillati</taxon>
        <taxon>Bacillota</taxon>
        <taxon>Bacilli</taxon>
        <taxon>Lactobacillales</taxon>
        <taxon>Enterococcaceae</taxon>
        <taxon>Pilibacter</taxon>
    </lineage>
</organism>
<dbReference type="PROSITE" id="PS00211">
    <property type="entry name" value="ABC_TRANSPORTER_1"/>
    <property type="match status" value="1"/>
</dbReference>
<dbReference type="GO" id="GO:0005886">
    <property type="term" value="C:plasma membrane"/>
    <property type="evidence" value="ECO:0007669"/>
    <property type="project" value="TreeGrafter"/>
</dbReference>
<dbReference type="GO" id="GO:0016887">
    <property type="term" value="F:ATP hydrolysis activity"/>
    <property type="evidence" value="ECO:0007669"/>
    <property type="project" value="InterPro"/>
</dbReference>
<dbReference type="InterPro" id="IPR003439">
    <property type="entry name" value="ABC_transporter-like_ATP-bd"/>
</dbReference>
<dbReference type="Proteomes" id="UP000190328">
    <property type="component" value="Unassembled WGS sequence"/>
</dbReference>
<dbReference type="RefSeq" id="WP_078807738.1">
    <property type="nucleotide sequence ID" value="NZ_FUXI01000021.1"/>
</dbReference>
<evidence type="ECO:0000313" key="4">
    <source>
        <dbReference type="EMBL" id="SJZ91369.1"/>
    </source>
</evidence>
<sequence length="218" mass="25072">MIELKRIQKLYKEKKVFLSTNFKAESGEIVVLTGKSGIGKTTLLDMIAGIKQFDEGEYFYQGQMILTKNDSQMSKFRNDKIGYILQDFALIDDYTVLENILLPSFYNEKMDKSQAENKAKSLAERFDLREILDKKVKNISGGQKQRVAIIRSLLLDPKIILADEPTTNLDADNFSFIVELFKKLSKQGKIVIIASHDERIWAIADRKYSVENYKLVEN</sequence>
<dbReference type="InterPro" id="IPR015854">
    <property type="entry name" value="ABC_transpr_LolD-like"/>
</dbReference>
<keyword evidence="1" id="KW-0547">Nucleotide-binding</keyword>
<dbReference type="STRING" id="263852.SAMN02745116_01809"/>
<proteinExistence type="predicted"/>
<name>A0A1T4PIP0_9ENTE</name>
<evidence type="ECO:0000259" key="3">
    <source>
        <dbReference type="PROSITE" id="PS50893"/>
    </source>
</evidence>
<keyword evidence="2 4" id="KW-0067">ATP-binding</keyword>
<dbReference type="OrthoDB" id="9791546at2"/>
<dbReference type="SMART" id="SM00382">
    <property type="entry name" value="AAA"/>
    <property type="match status" value="1"/>
</dbReference>
<dbReference type="PROSITE" id="PS50893">
    <property type="entry name" value="ABC_TRANSPORTER_2"/>
    <property type="match status" value="1"/>
</dbReference>
<gene>
    <name evidence="4" type="ORF">SAMN02745116_01809</name>
</gene>
<dbReference type="PANTHER" id="PTHR24220:SF86">
    <property type="entry name" value="ABC TRANSPORTER ABCH.1"/>
    <property type="match status" value="1"/>
</dbReference>
<dbReference type="InterPro" id="IPR003593">
    <property type="entry name" value="AAA+_ATPase"/>
</dbReference>
<evidence type="ECO:0000256" key="2">
    <source>
        <dbReference type="ARBA" id="ARBA00022840"/>
    </source>
</evidence>
<dbReference type="AlphaFoldDB" id="A0A1T4PIP0"/>
<keyword evidence="5" id="KW-1185">Reference proteome</keyword>
<protein>
    <submittedName>
        <fullName evidence="4">Putative ABC transport system ATP-binding protein</fullName>
    </submittedName>
</protein>
<dbReference type="SUPFAM" id="SSF52540">
    <property type="entry name" value="P-loop containing nucleoside triphosphate hydrolases"/>
    <property type="match status" value="1"/>
</dbReference>
<evidence type="ECO:0000256" key="1">
    <source>
        <dbReference type="ARBA" id="ARBA00022741"/>
    </source>
</evidence>
<dbReference type="EMBL" id="FUXI01000021">
    <property type="protein sequence ID" value="SJZ91369.1"/>
    <property type="molecule type" value="Genomic_DNA"/>
</dbReference>
<dbReference type="GO" id="GO:0022857">
    <property type="term" value="F:transmembrane transporter activity"/>
    <property type="evidence" value="ECO:0007669"/>
    <property type="project" value="TreeGrafter"/>
</dbReference>
<evidence type="ECO:0000313" key="5">
    <source>
        <dbReference type="Proteomes" id="UP000190328"/>
    </source>
</evidence>
<dbReference type="GO" id="GO:0005524">
    <property type="term" value="F:ATP binding"/>
    <property type="evidence" value="ECO:0007669"/>
    <property type="project" value="UniProtKB-KW"/>
</dbReference>
<dbReference type="InterPro" id="IPR017871">
    <property type="entry name" value="ABC_transporter-like_CS"/>
</dbReference>
<dbReference type="Pfam" id="PF00005">
    <property type="entry name" value="ABC_tran"/>
    <property type="match status" value="1"/>
</dbReference>
<dbReference type="Gene3D" id="3.40.50.300">
    <property type="entry name" value="P-loop containing nucleotide triphosphate hydrolases"/>
    <property type="match status" value="1"/>
</dbReference>
<accession>A0A1T4PIP0</accession>
<reference evidence="4 5" key="1">
    <citation type="submission" date="2017-02" db="EMBL/GenBank/DDBJ databases">
        <authorList>
            <person name="Peterson S.W."/>
        </authorList>
    </citation>
    <scope>NUCLEOTIDE SEQUENCE [LARGE SCALE GENOMIC DNA]</scope>
    <source>
        <strain evidence="4 5">ATCC BAA-1030</strain>
    </source>
</reference>